<gene>
    <name evidence="11" type="primary">LOC109086044</name>
</gene>
<evidence type="ECO:0000256" key="2">
    <source>
        <dbReference type="ARBA" id="ARBA00022525"/>
    </source>
</evidence>
<dbReference type="InterPro" id="IPR001368">
    <property type="entry name" value="TNFR/NGFR_Cys_rich_reg"/>
</dbReference>
<keyword evidence="3" id="KW-0053">Apoptosis</keyword>
<feature type="repeat" description="TNFR-Cys" evidence="8">
    <location>
        <begin position="60"/>
        <end position="100"/>
    </location>
</feature>
<evidence type="ECO:0000256" key="3">
    <source>
        <dbReference type="ARBA" id="ARBA00022703"/>
    </source>
</evidence>
<feature type="domain" description="TNFR-Cys" evidence="10">
    <location>
        <begin position="60"/>
        <end position="100"/>
    </location>
</feature>
<dbReference type="FunFam" id="2.10.50.10:FF:000134">
    <property type="entry name" value="Tumor necrosis factor receptor superfamily, member 11b"/>
    <property type="match status" value="1"/>
</dbReference>
<feature type="chain" id="PRO_5040271913" evidence="9">
    <location>
        <begin position="19"/>
        <end position="291"/>
    </location>
</feature>
<feature type="disulfide bond" evidence="8">
    <location>
        <begin position="61"/>
        <end position="76"/>
    </location>
</feature>
<evidence type="ECO:0000256" key="8">
    <source>
        <dbReference type="PROSITE-ProRule" id="PRU00206"/>
    </source>
</evidence>
<proteinExistence type="predicted"/>
<evidence type="ECO:0000256" key="4">
    <source>
        <dbReference type="ARBA" id="ARBA00022729"/>
    </source>
</evidence>
<feature type="signal peptide" evidence="9">
    <location>
        <begin position="1"/>
        <end position="18"/>
    </location>
</feature>
<dbReference type="PROSITE" id="PS00652">
    <property type="entry name" value="TNFR_NGFR_1"/>
    <property type="match status" value="1"/>
</dbReference>
<dbReference type="Gene3D" id="2.10.50.10">
    <property type="entry name" value="Tumor Necrosis Factor Receptor, subunit A, domain 2"/>
    <property type="match status" value="2"/>
</dbReference>
<name>A0A9Q9ZHB9_CYPCA</name>
<keyword evidence="4 9" id="KW-0732">Signal</keyword>
<evidence type="ECO:0000259" key="10">
    <source>
        <dbReference type="PROSITE" id="PS50050"/>
    </source>
</evidence>
<keyword evidence="7" id="KW-0325">Glycoprotein</keyword>
<comment type="subcellular location">
    <subcellularLocation>
        <location evidence="1">Secreted</location>
    </subcellularLocation>
</comment>
<dbReference type="AlphaFoldDB" id="A0A9Q9ZHB9"/>
<reference evidence="11" key="1">
    <citation type="submission" date="2025-08" db="UniProtKB">
        <authorList>
            <consortium name="RefSeq"/>
        </authorList>
    </citation>
    <scope>IDENTIFICATION</scope>
    <source>
        <tissue evidence="11">Muscle</tissue>
    </source>
</reference>
<dbReference type="PANTHER" id="PTHR23097:SF181">
    <property type="entry name" value="CASPASE-8-LIKE"/>
    <property type="match status" value="1"/>
</dbReference>
<dbReference type="PROSITE" id="PS50050">
    <property type="entry name" value="TNFR_NGFR_2"/>
    <property type="match status" value="2"/>
</dbReference>
<dbReference type="Pfam" id="PF21733">
    <property type="entry name" value="Death_3"/>
    <property type="match status" value="1"/>
</dbReference>
<dbReference type="GO" id="GO:0006915">
    <property type="term" value="P:apoptotic process"/>
    <property type="evidence" value="ECO:0007669"/>
    <property type="project" value="UniProtKB-KW"/>
</dbReference>
<dbReference type="InterPro" id="IPR048522">
    <property type="entry name" value="Death_3_fish"/>
</dbReference>
<evidence type="ECO:0000256" key="6">
    <source>
        <dbReference type="ARBA" id="ARBA00023157"/>
    </source>
</evidence>
<dbReference type="PANTHER" id="PTHR23097">
    <property type="entry name" value="TUMOR NECROSIS FACTOR RECEPTOR SUPERFAMILY MEMBER"/>
    <property type="match status" value="1"/>
</dbReference>
<feature type="domain" description="TNFR-Cys" evidence="10">
    <location>
        <begin position="101"/>
        <end position="137"/>
    </location>
</feature>
<dbReference type="GO" id="GO:0005576">
    <property type="term" value="C:extracellular region"/>
    <property type="evidence" value="ECO:0007669"/>
    <property type="project" value="UniProtKB-SubCell"/>
</dbReference>
<dbReference type="KEGG" id="ccar:109086044"/>
<evidence type="ECO:0000313" key="11">
    <source>
        <dbReference type="RefSeq" id="XP_018956074.1"/>
    </source>
</evidence>
<dbReference type="OrthoDB" id="9990004at2759"/>
<dbReference type="GeneID" id="109086044"/>
<feature type="disulfide bond" evidence="8">
    <location>
        <begin position="79"/>
        <end position="92"/>
    </location>
</feature>
<keyword evidence="6 8" id="KW-1015">Disulfide bond</keyword>
<keyword evidence="5" id="KW-0677">Repeat</keyword>
<feature type="repeat" description="TNFR-Cys" evidence="8">
    <location>
        <begin position="101"/>
        <end position="137"/>
    </location>
</feature>
<evidence type="ECO:0000256" key="1">
    <source>
        <dbReference type="ARBA" id="ARBA00004613"/>
    </source>
</evidence>
<dbReference type="Pfam" id="PF00020">
    <property type="entry name" value="TNFR_c6"/>
    <property type="match status" value="2"/>
</dbReference>
<dbReference type="InterPro" id="IPR052459">
    <property type="entry name" value="TNFRSF_decoy_receptor"/>
</dbReference>
<feature type="disulfide bond" evidence="8">
    <location>
        <begin position="82"/>
        <end position="100"/>
    </location>
</feature>
<keyword evidence="2" id="KW-0964">Secreted</keyword>
<dbReference type="SMART" id="SM00208">
    <property type="entry name" value="TNFR"/>
    <property type="match status" value="4"/>
</dbReference>
<organism evidence="11">
    <name type="scientific">Cyprinus carpio</name>
    <name type="common">Common carp</name>
    <dbReference type="NCBI Taxonomy" id="7962"/>
    <lineage>
        <taxon>Eukaryota</taxon>
        <taxon>Metazoa</taxon>
        <taxon>Chordata</taxon>
        <taxon>Craniata</taxon>
        <taxon>Vertebrata</taxon>
        <taxon>Euteleostomi</taxon>
        <taxon>Actinopterygii</taxon>
        <taxon>Neopterygii</taxon>
        <taxon>Teleostei</taxon>
        <taxon>Ostariophysi</taxon>
        <taxon>Cypriniformes</taxon>
        <taxon>Cyprinidae</taxon>
        <taxon>Cyprininae</taxon>
        <taxon>Cyprinus</taxon>
    </lineage>
</organism>
<evidence type="ECO:0000256" key="5">
    <source>
        <dbReference type="ARBA" id="ARBA00022737"/>
    </source>
</evidence>
<accession>A0A9Q9ZHB9</accession>
<comment type="caution">
    <text evidence="8">Lacks conserved residue(s) required for the propagation of feature annotation.</text>
</comment>
<evidence type="ECO:0000256" key="9">
    <source>
        <dbReference type="SAM" id="SignalP"/>
    </source>
</evidence>
<sequence>MFLFTVLLLPVLSGAGVAANGHTYRRTDPVTGQQLQCKRCPPGTRLGAHCTSSRETDCVPCGQGLFTEFWNYIPDCLRCDACFDHQRVVRPCNGTVNTVCECEAGFYWDQHFCRRHSECKPGHGVKASGTPHRDTVCEICPDGHFADVRKTNAGCVTHSACKTDEQLVLPGSRWHDNVCASCDHLTLKELVDLFQPVLSGLQIQYGAPTERLQKLVCRRLRRKRNGKRAALLRAEGPVQQLQLWNDGTSEEAPLNLPDILEESHLNLLADKIARKILRFQHRCSGPALLTL</sequence>
<dbReference type="RefSeq" id="XP_018956074.1">
    <property type="nucleotide sequence ID" value="XM_019100529.2"/>
</dbReference>
<dbReference type="SUPFAM" id="SSF57586">
    <property type="entry name" value="TNF receptor-like"/>
    <property type="match status" value="2"/>
</dbReference>
<dbReference type="Proteomes" id="UP001155660">
    <property type="component" value="Chromosome A19"/>
</dbReference>
<feature type="disulfide bond" evidence="8">
    <location>
        <begin position="119"/>
        <end position="137"/>
    </location>
</feature>
<evidence type="ECO:0000256" key="7">
    <source>
        <dbReference type="ARBA" id="ARBA00023180"/>
    </source>
</evidence>
<protein>
    <submittedName>
        <fullName evidence="11">Tumor necrosis factor receptor superfamily member 11B-like</fullName>
    </submittedName>
</protein>